<dbReference type="AlphaFoldDB" id="A0A8K0MMZ5"/>
<dbReference type="Gene3D" id="1.10.510.10">
    <property type="entry name" value="Transferase(Phosphotransferase) domain 1"/>
    <property type="match status" value="1"/>
</dbReference>
<keyword evidence="27" id="KW-1185">Reference proteome</keyword>
<evidence type="ECO:0000256" key="13">
    <source>
        <dbReference type="ARBA" id="ARBA00023157"/>
    </source>
</evidence>
<feature type="domain" description="Apple" evidence="25">
    <location>
        <begin position="299"/>
        <end position="382"/>
    </location>
</feature>
<dbReference type="PROSITE" id="PS50026">
    <property type="entry name" value="EGF_3"/>
    <property type="match status" value="1"/>
</dbReference>
<dbReference type="Gene3D" id="3.30.200.20">
    <property type="entry name" value="Phosphorylase Kinase, domain 1"/>
    <property type="match status" value="1"/>
</dbReference>
<dbReference type="Pfam" id="PF01453">
    <property type="entry name" value="B_lectin"/>
    <property type="match status" value="1"/>
</dbReference>
<evidence type="ECO:0000256" key="1">
    <source>
        <dbReference type="ARBA" id="ARBA00004251"/>
    </source>
</evidence>
<dbReference type="EMBL" id="VOIH02000003">
    <property type="protein sequence ID" value="KAF3451613.1"/>
    <property type="molecule type" value="Genomic_DNA"/>
</dbReference>
<dbReference type="Pfam" id="PF07714">
    <property type="entry name" value="PK_Tyr_Ser-Thr"/>
    <property type="match status" value="1"/>
</dbReference>
<dbReference type="PROSITE" id="PS00108">
    <property type="entry name" value="PROTEIN_KINASE_ST"/>
    <property type="match status" value="1"/>
</dbReference>
<dbReference type="OrthoDB" id="1933550at2759"/>
<dbReference type="GO" id="GO:0005886">
    <property type="term" value="C:plasma membrane"/>
    <property type="evidence" value="ECO:0007669"/>
    <property type="project" value="UniProtKB-SubCell"/>
</dbReference>
<comment type="caution">
    <text evidence="26">The sequence shown here is derived from an EMBL/GenBank/DDBJ whole genome shotgun (WGS) entry which is preliminary data.</text>
</comment>
<evidence type="ECO:0000256" key="11">
    <source>
        <dbReference type="ARBA" id="ARBA00022989"/>
    </source>
</evidence>
<dbReference type="PROSITE" id="PS50948">
    <property type="entry name" value="PAN"/>
    <property type="match status" value="1"/>
</dbReference>
<dbReference type="GO" id="GO:0004674">
    <property type="term" value="F:protein serine/threonine kinase activity"/>
    <property type="evidence" value="ECO:0007669"/>
    <property type="project" value="UniProtKB-KW"/>
</dbReference>
<dbReference type="EC" id="2.7.11.1" evidence="18"/>
<accession>A0A8K0MMZ5</accession>
<evidence type="ECO:0000256" key="15">
    <source>
        <dbReference type="ARBA" id="ARBA00023180"/>
    </source>
</evidence>
<dbReference type="InterPro" id="IPR017441">
    <property type="entry name" value="Protein_kinase_ATP_BS"/>
</dbReference>
<evidence type="ECO:0000256" key="9">
    <source>
        <dbReference type="ARBA" id="ARBA00022777"/>
    </source>
</evidence>
<evidence type="ECO:0000259" key="22">
    <source>
        <dbReference type="PROSITE" id="PS50011"/>
    </source>
</evidence>
<feature type="domain" description="Bulb-type lectin" evidence="24">
    <location>
        <begin position="1"/>
        <end position="159"/>
    </location>
</feature>
<dbReference type="SMART" id="SM00220">
    <property type="entry name" value="S_TKc"/>
    <property type="match status" value="1"/>
</dbReference>
<keyword evidence="12 21" id="KW-0472">Membrane</keyword>
<dbReference type="InterPro" id="IPR000742">
    <property type="entry name" value="EGF"/>
</dbReference>
<dbReference type="PANTHER" id="PTHR32444">
    <property type="entry name" value="BULB-TYPE LECTIN DOMAIN-CONTAINING PROTEIN"/>
    <property type="match status" value="1"/>
</dbReference>
<keyword evidence="6" id="KW-0732">Signal</keyword>
<evidence type="ECO:0000256" key="6">
    <source>
        <dbReference type="ARBA" id="ARBA00022729"/>
    </source>
</evidence>
<comment type="caution">
    <text evidence="19">Lacks conserved residue(s) required for the propagation of feature annotation.</text>
</comment>
<keyword evidence="11 21" id="KW-1133">Transmembrane helix</keyword>
<evidence type="ECO:0000256" key="8">
    <source>
        <dbReference type="ARBA" id="ARBA00022741"/>
    </source>
</evidence>
<dbReference type="InterPro" id="IPR008271">
    <property type="entry name" value="Ser/Thr_kinase_AS"/>
</dbReference>
<dbReference type="PANTHER" id="PTHR32444:SF63">
    <property type="entry name" value="G-TYPE LECTIN S-RECEPTOR-LIKE SERINE_THREONINE-PROTEIN KINASE RKS1"/>
    <property type="match status" value="1"/>
</dbReference>
<evidence type="ECO:0000313" key="27">
    <source>
        <dbReference type="Proteomes" id="UP000796880"/>
    </source>
</evidence>
<name>A0A8K0MMZ5_9ROSA</name>
<dbReference type="Gene3D" id="2.90.10.10">
    <property type="entry name" value="Bulb-type lectin domain"/>
    <property type="match status" value="1"/>
</dbReference>
<keyword evidence="2" id="KW-1003">Cell membrane</keyword>
<dbReference type="InterPro" id="IPR024171">
    <property type="entry name" value="SRK-like_kinase"/>
</dbReference>
<evidence type="ECO:0000256" key="18">
    <source>
        <dbReference type="PIRNR" id="PIRNR000641"/>
    </source>
</evidence>
<keyword evidence="13" id="KW-1015">Disulfide bond</keyword>
<feature type="domain" description="Protein kinase" evidence="22">
    <location>
        <begin position="488"/>
        <end position="754"/>
    </location>
</feature>
<dbReference type="FunFam" id="3.30.200.20:FF:000330">
    <property type="entry name" value="G-type lectin S-receptor-like serine/threonine-protein kinase At4g03230"/>
    <property type="match status" value="1"/>
</dbReference>
<proteinExistence type="inferred from homology"/>
<dbReference type="InterPro" id="IPR011009">
    <property type="entry name" value="Kinase-like_dom_sf"/>
</dbReference>
<dbReference type="SUPFAM" id="SSF56112">
    <property type="entry name" value="Protein kinase-like (PK-like)"/>
    <property type="match status" value="1"/>
</dbReference>
<keyword evidence="9 18" id="KW-0418">Kinase</keyword>
<evidence type="ECO:0000256" key="5">
    <source>
        <dbReference type="ARBA" id="ARBA00022692"/>
    </source>
</evidence>
<evidence type="ECO:0000259" key="24">
    <source>
        <dbReference type="PROSITE" id="PS50927"/>
    </source>
</evidence>
<gene>
    <name evidence="26" type="ORF">FNV43_RR07708</name>
</gene>
<feature type="transmembrane region" description="Helical" evidence="21">
    <location>
        <begin position="408"/>
        <end position="429"/>
    </location>
</feature>
<dbReference type="InterPro" id="IPR000858">
    <property type="entry name" value="S_locus_glycoprot_dom"/>
</dbReference>
<comment type="catalytic activity">
    <reaction evidence="17 18">
        <text>L-seryl-[protein] + ATP = O-phospho-L-seryl-[protein] + ADP + H(+)</text>
        <dbReference type="Rhea" id="RHEA:17989"/>
        <dbReference type="Rhea" id="RHEA-COMP:9863"/>
        <dbReference type="Rhea" id="RHEA-COMP:11604"/>
        <dbReference type="ChEBI" id="CHEBI:15378"/>
        <dbReference type="ChEBI" id="CHEBI:29999"/>
        <dbReference type="ChEBI" id="CHEBI:30616"/>
        <dbReference type="ChEBI" id="CHEBI:83421"/>
        <dbReference type="ChEBI" id="CHEBI:456216"/>
        <dbReference type="EC" id="2.7.11.1"/>
    </reaction>
</comment>
<evidence type="ECO:0000256" key="20">
    <source>
        <dbReference type="PROSITE-ProRule" id="PRU10141"/>
    </source>
</evidence>
<evidence type="ECO:0000256" key="14">
    <source>
        <dbReference type="ARBA" id="ARBA00023170"/>
    </source>
</evidence>
<dbReference type="InterPro" id="IPR003609">
    <property type="entry name" value="Pan_app"/>
</dbReference>
<comment type="subcellular location">
    <subcellularLocation>
        <location evidence="1">Cell membrane</location>
        <topology evidence="1">Single-pass type I membrane protein</topology>
    </subcellularLocation>
</comment>
<evidence type="ECO:0000256" key="10">
    <source>
        <dbReference type="ARBA" id="ARBA00022840"/>
    </source>
</evidence>
<reference evidence="26" key="1">
    <citation type="submission" date="2020-03" db="EMBL/GenBank/DDBJ databases">
        <title>A high-quality chromosome-level genome assembly of a woody plant with both climbing and erect habits, Rhamnella rubrinervis.</title>
        <authorList>
            <person name="Lu Z."/>
            <person name="Yang Y."/>
            <person name="Zhu X."/>
            <person name="Sun Y."/>
        </authorList>
    </citation>
    <scope>NUCLEOTIDE SEQUENCE</scope>
    <source>
        <strain evidence="26">BYM</strain>
        <tissue evidence="26">Leaf</tissue>
    </source>
</reference>
<sequence length="754" mass="84736">MITPNHPLKDGDLLLSSRKTFALGFFSPENSHNRYVGVWYNKVPEQTVVWVANRDDPINDTSGVLAINAAVVSSANNPVAELLDVGNLVLIRNSSQGSVVIWQGFDYPTDTMLPFMKLGLERRSGLNRFLTSWKSADDPGTGNCSYRIDTSGYPQLFLYKGQARWWRAGSWTGQRWSGVPEMTPNFIYNVTYVNNQDEISVKYGILNDSIFSKMTLKESGLVERSTWHDQPRRWNMYWSAPRESCDEYGKCGVNGNCDPGNRDEFECTCLPGFEPKSPRDWLLRDASGGCVRKRAARTCKDREGFVKVGLVKVPDTSKARVNMSLSLSLKACEQECLGDCSCTAYTSADETQGGIGCLTWHGDMLDTRTYPHAGQDLYVRVDSSTLRSYYKAEYANAKKSSITKSGKVAILVVSVIVCFLLAVLVYWNAKRKRKVKERHGTYSFSKSLNTSAYFEDSPGSKELDDESRRNSDLRLFSLKTIAAATGNFSDANKLGEGGFGSVYKGVLHNGKEIAVKRLSKYSRQGNNEFKNEVMLIAKLQHRNLLRMLGCCVQEEEKMLIYEYLPNKSLDFFIFDETKRTLLDWRKRFDIICGVARGMLYLHQDSRLRIIHRDLKASNVLLDEALNPKIADFGMARIFGANQMEANTNRVVGTYGYMSPEYAMEGLFSVKSDVYSFGVLILEIITGYKNSGTYKLDPVPIWLDICDHVGNSATHLHSPKKPAFVMKKSYTSRDPTTSEGANSINDVTCTVVEAR</sequence>
<dbReference type="Pfam" id="PF08276">
    <property type="entry name" value="PAN_2"/>
    <property type="match status" value="1"/>
</dbReference>
<keyword evidence="5 21" id="KW-0812">Transmembrane</keyword>
<keyword evidence="8 18" id="KW-0547">Nucleotide-binding</keyword>
<comment type="catalytic activity">
    <reaction evidence="16 18">
        <text>L-threonyl-[protein] + ATP = O-phospho-L-threonyl-[protein] + ADP + H(+)</text>
        <dbReference type="Rhea" id="RHEA:46608"/>
        <dbReference type="Rhea" id="RHEA-COMP:11060"/>
        <dbReference type="Rhea" id="RHEA-COMP:11605"/>
        <dbReference type="ChEBI" id="CHEBI:15378"/>
        <dbReference type="ChEBI" id="CHEBI:30013"/>
        <dbReference type="ChEBI" id="CHEBI:30616"/>
        <dbReference type="ChEBI" id="CHEBI:61977"/>
        <dbReference type="ChEBI" id="CHEBI:456216"/>
        <dbReference type="EC" id="2.7.11.1"/>
    </reaction>
</comment>
<evidence type="ECO:0000256" key="2">
    <source>
        <dbReference type="ARBA" id="ARBA00022475"/>
    </source>
</evidence>
<dbReference type="FunFam" id="1.10.510.10:FF:001019">
    <property type="entry name" value="G-type lectin S-receptor-like serine/threonine-protein kinase B120"/>
    <property type="match status" value="1"/>
</dbReference>
<evidence type="ECO:0000256" key="3">
    <source>
        <dbReference type="ARBA" id="ARBA00022527"/>
    </source>
</evidence>
<evidence type="ECO:0000259" key="23">
    <source>
        <dbReference type="PROSITE" id="PS50026"/>
    </source>
</evidence>
<dbReference type="Pfam" id="PF00954">
    <property type="entry name" value="S_locus_glycop"/>
    <property type="match status" value="1"/>
</dbReference>
<dbReference type="SMART" id="SM00108">
    <property type="entry name" value="B_lectin"/>
    <property type="match status" value="1"/>
</dbReference>
<evidence type="ECO:0000256" key="4">
    <source>
        <dbReference type="ARBA" id="ARBA00022679"/>
    </source>
</evidence>
<keyword evidence="14" id="KW-0675">Receptor</keyword>
<dbReference type="PROSITE" id="PS50927">
    <property type="entry name" value="BULB_LECTIN"/>
    <property type="match status" value="1"/>
</dbReference>
<keyword evidence="3 18" id="KW-0723">Serine/threonine-protein kinase</keyword>
<keyword evidence="10 18" id="KW-0067">ATP-binding</keyword>
<evidence type="ECO:0000256" key="19">
    <source>
        <dbReference type="PROSITE-ProRule" id="PRU00076"/>
    </source>
</evidence>
<keyword evidence="7" id="KW-0430">Lectin</keyword>
<evidence type="ECO:0000256" key="7">
    <source>
        <dbReference type="ARBA" id="ARBA00022734"/>
    </source>
</evidence>
<dbReference type="GO" id="GO:0030246">
    <property type="term" value="F:carbohydrate binding"/>
    <property type="evidence" value="ECO:0007669"/>
    <property type="project" value="UniProtKB-KW"/>
</dbReference>
<feature type="domain" description="EGF-like" evidence="23">
    <location>
        <begin position="241"/>
        <end position="279"/>
    </location>
</feature>
<evidence type="ECO:0000313" key="26">
    <source>
        <dbReference type="EMBL" id="KAF3451613.1"/>
    </source>
</evidence>
<dbReference type="CDD" id="cd01098">
    <property type="entry name" value="PAN_AP_plant"/>
    <property type="match status" value="1"/>
</dbReference>
<dbReference type="CDD" id="cd00028">
    <property type="entry name" value="B_lectin"/>
    <property type="match status" value="1"/>
</dbReference>
<dbReference type="PROSITE" id="PS00107">
    <property type="entry name" value="PROTEIN_KINASE_ATP"/>
    <property type="match status" value="1"/>
</dbReference>
<dbReference type="GO" id="GO:0048544">
    <property type="term" value="P:recognition of pollen"/>
    <property type="evidence" value="ECO:0007669"/>
    <property type="project" value="InterPro"/>
</dbReference>
<evidence type="ECO:0000256" key="17">
    <source>
        <dbReference type="ARBA" id="ARBA00048679"/>
    </source>
</evidence>
<dbReference type="SUPFAM" id="SSF51110">
    <property type="entry name" value="alpha-D-mannose-specific plant lectins"/>
    <property type="match status" value="1"/>
</dbReference>
<keyword evidence="19" id="KW-0245">EGF-like domain</keyword>
<dbReference type="PROSITE" id="PS50011">
    <property type="entry name" value="PROTEIN_KINASE_DOM"/>
    <property type="match status" value="1"/>
</dbReference>
<dbReference type="Proteomes" id="UP000796880">
    <property type="component" value="Unassembled WGS sequence"/>
</dbReference>
<comment type="similarity">
    <text evidence="18">Belongs to the protein kinase superfamily. Ser/Thr protein kinase family.</text>
</comment>
<dbReference type="GO" id="GO:0005524">
    <property type="term" value="F:ATP binding"/>
    <property type="evidence" value="ECO:0007669"/>
    <property type="project" value="UniProtKB-UniRule"/>
</dbReference>
<protein>
    <recommendedName>
        <fullName evidence="18">Receptor-like serine/threonine-protein kinase</fullName>
        <ecNumber evidence="18">2.7.11.1</ecNumber>
    </recommendedName>
</protein>
<evidence type="ECO:0000256" key="16">
    <source>
        <dbReference type="ARBA" id="ARBA00047899"/>
    </source>
</evidence>
<organism evidence="26 27">
    <name type="scientific">Rhamnella rubrinervis</name>
    <dbReference type="NCBI Taxonomy" id="2594499"/>
    <lineage>
        <taxon>Eukaryota</taxon>
        <taxon>Viridiplantae</taxon>
        <taxon>Streptophyta</taxon>
        <taxon>Embryophyta</taxon>
        <taxon>Tracheophyta</taxon>
        <taxon>Spermatophyta</taxon>
        <taxon>Magnoliopsida</taxon>
        <taxon>eudicotyledons</taxon>
        <taxon>Gunneridae</taxon>
        <taxon>Pentapetalae</taxon>
        <taxon>rosids</taxon>
        <taxon>fabids</taxon>
        <taxon>Rosales</taxon>
        <taxon>Rhamnaceae</taxon>
        <taxon>rhamnoid group</taxon>
        <taxon>Rhamneae</taxon>
        <taxon>Rhamnella</taxon>
    </lineage>
</organism>
<dbReference type="InterPro" id="IPR001480">
    <property type="entry name" value="Bulb-type_lectin_dom"/>
</dbReference>
<dbReference type="PIRSF" id="PIRSF000641">
    <property type="entry name" value="SRK"/>
    <property type="match status" value="1"/>
</dbReference>
<keyword evidence="4 18" id="KW-0808">Transferase</keyword>
<dbReference type="InterPro" id="IPR036426">
    <property type="entry name" value="Bulb-type_lectin_dom_sf"/>
</dbReference>
<evidence type="ECO:0000256" key="12">
    <source>
        <dbReference type="ARBA" id="ARBA00023136"/>
    </source>
</evidence>
<feature type="binding site" evidence="20">
    <location>
        <position position="516"/>
    </location>
    <ligand>
        <name>ATP</name>
        <dbReference type="ChEBI" id="CHEBI:30616"/>
    </ligand>
</feature>
<dbReference type="SMART" id="SM00473">
    <property type="entry name" value="PAN_AP"/>
    <property type="match status" value="1"/>
</dbReference>
<dbReference type="InterPro" id="IPR001245">
    <property type="entry name" value="Ser-Thr/Tyr_kinase_cat_dom"/>
</dbReference>
<keyword evidence="15" id="KW-0325">Glycoprotein</keyword>
<evidence type="ECO:0000259" key="25">
    <source>
        <dbReference type="PROSITE" id="PS50948"/>
    </source>
</evidence>
<dbReference type="InterPro" id="IPR000719">
    <property type="entry name" value="Prot_kinase_dom"/>
</dbReference>
<evidence type="ECO:0000256" key="21">
    <source>
        <dbReference type="SAM" id="Phobius"/>
    </source>
</evidence>